<dbReference type="Gene3D" id="1.10.260.40">
    <property type="entry name" value="lambda repressor-like DNA-binding domains"/>
    <property type="match status" value="1"/>
</dbReference>
<accession>A0A840R9U5</accession>
<name>A0A840R9U5_9NEIS</name>
<protein>
    <submittedName>
        <fullName evidence="4">Transcriptional regulator with XRE-family HTH domain</fullName>
    </submittedName>
</protein>
<evidence type="ECO:0000313" key="4">
    <source>
        <dbReference type="EMBL" id="MBB5190125.1"/>
    </source>
</evidence>
<evidence type="ECO:0000256" key="1">
    <source>
        <dbReference type="SAM" id="MobiDB-lite"/>
    </source>
</evidence>
<keyword evidence="2" id="KW-0472">Membrane</keyword>
<organism evidence="4 5">
    <name type="scientific">Silvimonas terrae</name>
    <dbReference type="NCBI Taxonomy" id="300266"/>
    <lineage>
        <taxon>Bacteria</taxon>
        <taxon>Pseudomonadati</taxon>
        <taxon>Pseudomonadota</taxon>
        <taxon>Betaproteobacteria</taxon>
        <taxon>Neisseriales</taxon>
        <taxon>Chitinibacteraceae</taxon>
        <taxon>Silvimonas</taxon>
    </lineage>
</organism>
<keyword evidence="2" id="KW-1133">Transmembrane helix</keyword>
<feature type="compositionally biased region" description="Basic and acidic residues" evidence="1">
    <location>
        <begin position="96"/>
        <end position="112"/>
    </location>
</feature>
<keyword evidence="5" id="KW-1185">Reference proteome</keyword>
<feature type="domain" description="HTH cro/C1-type" evidence="3">
    <location>
        <begin position="15"/>
        <end position="71"/>
    </location>
</feature>
<dbReference type="AlphaFoldDB" id="A0A840R9U5"/>
<evidence type="ECO:0000313" key="5">
    <source>
        <dbReference type="Proteomes" id="UP000543030"/>
    </source>
</evidence>
<evidence type="ECO:0000256" key="2">
    <source>
        <dbReference type="SAM" id="Phobius"/>
    </source>
</evidence>
<reference evidence="4 5" key="1">
    <citation type="submission" date="2020-08" db="EMBL/GenBank/DDBJ databases">
        <title>Genomic Encyclopedia of Type Strains, Phase IV (KMG-IV): sequencing the most valuable type-strain genomes for metagenomic binning, comparative biology and taxonomic classification.</title>
        <authorList>
            <person name="Goeker M."/>
        </authorList>
    </citation>
    <scope>NUCLEOTIDE SEQUENCE [LARGE SCALE GENOMIC DNA]</scope>
    <source>
        <strain evidence="4 5">DSM 18233</strain>
    </source>
</reference>
<sequence>MRYPVYDSLSLSEMLVSARKRLGLSQRQLAERLGMQQQNYARMEKNPGSVALDTMLAIFVVLGLGMVLDELPDTGRQAAMGLSVKRRINTQKGSRARSETQPEKVTRVEEQKTGYQPLPAGSIWGDEPPEDF</sequence>
<dbReference type="SUPFAM" id="SSF47413">
    <property type="entry name" value="lambda repressor-like DNA-binding domains"/>
    <property type="match status" value="1"/>
</dbReference>
<keyword evidence="2" id="KW-0812">Transmembrane</keyword>
<dbReference type="InterPro" id="IPR010982">
    <property type="entry name" value="Lambda_DNA-bd_dom_sf"/>
</dbReference>
<feature type="region of interest" description="Disordered" evidence="1">
    <location>
        <begin position="89"/>
        <end position="132"/>
    </location>
</feature>
<dbReference type="SMART" id="SM00530">
    <property type="entry name" value="HTH_XRE"/>
    <property type="match status" value="1"/>
</dbReference>
<dbReference type="RefSeq" id="WP_184097814.1">
    <property type="nucleotide sequence ID" value="NZ_JACHHN010000001.1"/>
</dbReference>
<dbReference type="EMBL" id="JACHHN010000001">
    <property type="protein sequence ID" value="MBB5190125.1"/>
    <property type="molecule type" value="Genomic_DNA"/>
</dbReference>
<dbReference type="CDD" id="cd00093">
    <property type="entry name" value="HTH_XRE"/>
    <property type="match status" value="1"/>
</dbReference>
<dbReference type="PROSITE" id="PS50943">
    <property type="entry name" value="HTH_CROC1"/>
    <property type="match status" value="1"/>
</dbReference>
<gene>
    <name evidence="4" type="ORF">HNQ50_000835</name>
</gene>
<dbReference type="Proteomes" id="UP000543030">
    <property type="component" value="Unassembled WGS sequence"/>
</dbReference>
<dbReference type="Pfam" id="PF01381">
    <property type="entry name" value="HTH_3"/>
    <property type="match status" value="1"/>
</dbReference>
<feature type="transmembrane region" description="Helical" evidence="2">
    <location>
        <begin position="50"/>
        <end position="68"/>
    </location>
</feature>
<dbReference type="InterPro" id="IPR001387">
    <property type="entry name" value="Cro/C1-type_HTH"/>
</dbReference>
<dbReference type="GO" id="GO:0003677">
    <property type="term" value="F:DNA binding"/>
    <property type="evidence" value="ECO:0007669"/>
    <property type="project" value="InterPro"/>
</dbReference>
<proteinExistence type="predicted"/>
<comment type="caution">
    <text evidence="4">The sequence shown here is derived from an EMBL/GenBank/DDBJ whole genome shotgun (WGS) entry which is preliminary data.</text>
</comment>
<evidence type="ECO:0000259" key="3">
    <source>
        <dbReference type="PROSITE" id="PS50943"/>
    </source>
</evidence>